<accession>A0A2P6Q711</accession>
<gene>
    <name evidence="1" type="ORF">RchiOBHm_Chr5g0019621</name>
</gene>
<evidence type="ECO:0000313" key="2">
    <source>
        <dbReference type="Proteomes" id="UP000238479"/>
    </source>
</evidence>
<dbReference type="Proteomes" id="UP000238479">
    <property type="component" value="Chromosome 5"/>
</dbReference>
<name>A0A2P6Q711_ROSCH</name>
<comment type="caution">
    <text evidence="1">The sequence shown here is derived from an EMBL/GenBank/DDBJ whole genome shotgun (WGS) entry which is preliminary data.</text>
</comment>
<keyword evidence="2" id="KW-1185">Reference proteome</keyword>
<sequence>MFKSALLISSSISGQPRTRYRPITRRGSLRLGSTLAVYCPLVSNTQSME</sequence>
<organism evidence="1 2">
    <name type="scientific">Rosa chinensis</name>
    <name type="common">China rose</name>
    <dbReference type="NCBI Taxonomy" id="74649"/>
    <lineage>
        <taxon>Eukaryota</taxon>
        <taxon>Viridiplantae</taxon>
        <taxon>Streptophyta</taxon>
        <taxon>Embryophyta</taxon>
        <taxon>Tracheophyta</taxon>
        <taxon>Spermatophyta</taxon>
        <taxon>Magnoliopsida</taxon>
        <taxon>eudicotyledons</taxon>
        <taxon>Gunneridae</taxon>
        <taxon>Pentapetalae</taxon>
        <taxon>rosids</taxon>
        <taxon>fabids</taxon>
        <taxon>Rosales</taxon>
        <taxon>Rosaceae</taxon>
        <taxon>Rosoideae</taxon>
        <taxon>Rosoideae incertae sedis</taxon>
        <taxon>Rosa</taxon>
    </lineage>
</organism>
<dbReference type="Gramene" id="PRQ29975">
    <property type="protein sequence ID" value="PRQ29975"/>
    <property type="gene ID" value="RchiOBHm_Chr5g0019621"/>
</dbReference>
<dbReference type="EMBL" id="PDCK01000043">
    <property type="protein sequence ID" value="PRQ29975.1"/>
    <property type="molecule type" value="Genomic_DNA"/>
</dbReference>
<evidence type="ECO:0000313" key="1">
    <source>
        <dbReference type="EMBL" id="PRQ29975.1"/>
    </source>
</evidence>
<proteinExistence type="predicted"/>
<dbReference type="AlphaFoldDB" id="A0A2P6Q711"/>
<protein>
    <submittedName>
        <fullName evidence="1">Uncharacterized protein</fullName>
    </submittedName>
</protein>
<reference evidence="1 2" key="1">
    <citation type="journal article" date="2018" name="Nat. Genet.">
        <title>The Rosa genome provides new insights in the design of modern roses.</title>
        <authorList>
            <person name="Bendahmane M."/>
        </authorList>
    </citation>
    <scope>NUCLEOTIDE SEQUENCE [LARGE SCALE GENOMIC DNA]</scope>
    <source>
        <strain evidence="2">cv. Old Blush</strain>
    </source>
</reference>